<evidence type="ECO:0000256" key="2">
    <source>
        <dbReference type="ARBA" id="ARBA00022723"/>
    </source>
</evidence>
<feature type="domain" description="C2H2-type" evidence="11">
    <location>
        <begin position="652"/>
        <end position="679"/>
    </location>
</feature>
<keyword evidence="15" id="KW-1185">Reference proteome</keyword>
<dbReference type="SMART" id="SM00490">
    <property type="entry name" value="HELICc"/>
    <property type="match status" value="1"/>
</dbReference>
<dbReference type="PROSITE" id="PS51194">
    <property type="entry name" value="HELICASE_CTER"/>
    <property type="match status" value="1"/>
</dbReference>
<evidence type="ECO:0000256" key="9">
    <source>
        <dbReference type="PROSITE-ProRule" id="PRU00042"/>
    </source>
</evidence>
<dbReference type="GO" id="GO:0003724">
    <property type="term" value="F:RNA helicase activity"/>
    <property type="evidence" value="ECO:0007669"/>
    <property type="project" value="UniProtKB-EC"/>
</dbReference>
<evidence type="ECO:0000313" key="14">
    <source>
        <dbReference type="EMBL" id="KAL1375775.1"/>
    </source>
</evidence>
<feature type="compositionally biased region" description="Basic and acidic residues" evidence="10">
    <location>
        <begin position="1314"/>
        <end position="1329"/>
    </location>
</feature>
<dbReference type="GO" id="GO:0016787">
    <property type="term" value="F:hydrolase activity"/>
    <property type="evidence" value="ECO:0007669"/>
    <property type="project" value="UniProtKB-KW"/>
</dbReference>
<evidence type="ECO:0000256" key="3">
    <source>
        <dbReference type="ARBA" id="ARBA00022741"/>
    </source>
</evidence>
<keyword evidence="2" id="KW-0479">Metal-binding</keyword>
<dbReference type="InterPro" id="IPR036236">
    <property type="entry name" value="Znf_C2H2_sf"/>
</dbReference>
<dbReference type="InterPro" id="IPR027417">
    <property type="entry name" value="P-loop_NTPase"/>
</dbReference>
<dbReference type="EC" id="3.6.4.13" evidence="1"/>
<keyword evidence="4 9" id="KW-0863">Zinc-finger</keyword>
<dbReference type="PROSITE" id="PS51192">
    <property type="entry name" value="HELICASE_ATP_BIND_1"/>
    <property type="match status" value="1"/>
</dbReference>
<dbReference type="SMART" id="SM00355">
    <property type="entry name" value="ZnF_C2H2"/>
    <property type="match status" value="11"/>
</dbReference>
<dbReference type="PROSITE" id="PS50157">
    <property type="entry name" value="ZINC_FINGER_C2H2_2"/>
    <property type="match status" value="10"/>
</dbReference>
<feature type="domain" description="C2H2-type" evidence="11">
    <location>
        <begin position="566"/>
        <end position="593"/>
    </location>
</feature>
<dbReference type="Proteomes" id="UP001562425">
    <property type="component" value="Unassembled WGS sequence"/>
</dbReference>
<feature type="region of interest" description="Disordered" evidence="10">
    <location>
        <begin position="1229"/>
        <end position="1252"/>
    </location>
</feature>
<evidence type="ECO:0000256" key="5">
    <source>
        <dbReference type="ARBA" id="ARBA00022801"/>
    </source>
</evidence>
<feature type="region of interest" description="Disordered" evidence="10">
    <location>
        <begin position="1304"/>
        <end position="1340"/>
    </location>
</feature>
<dbReference type="SUPFAM" id="SSF52540">
    <property type="entry name" value="P-loop containing nucleoside triphosphate hydrolases"/>
    <property type="match status" value="1"/>
</dbReference>
<feature type="domain" description="C2H2-type" evidence="11">
    <location>
        <begin position="394"/>
        <end position="422"/>
    </location>
</feature>
<dbReference type="FunFam" id="3.30.160.60:FF:000065">
    <property type="entry name" value="B-cell CLL/lymphoma 6, member B"/>
    <property type="match status" value="1"/>
</dbReference>
<feature type="region of interest" description="Disordered" evidence="10">
    <location>
        <begin position="1"/>
        <end position="69"/>
    </location>
</feature>
<feature type="region of interest" description="Disordered" evidence="10">
    <location>
        <begin position="336"/>
        <end position="356"/>
    </location>
</feature>
<keyword evidence="7" id="KW-0862">Zinc</keyword>
<dbReference type="PROSITE" id="PS00028">
    <property type="entry name" value="ZINC_FINGER_C2H2_1"/>
    <property type="match status" value="10"/>
</dbReference>
<keyword evidence="8" id="KW-0067">ATP-binding</keyword>
<dbReference type="InterPro" id="IPR013087">
    <property type="entry name" value="Znf_C2H2_type"/>
</dbReference>
<dbReference type="GO" id="GO:0008270">
    <property type="term" value="F:zinc ion binding"/>
    <property type="evidence" value="ECO:0007669"/>
    <property type="project" value="UniProtKB-KW"/>
</dbReference>
<feature type="domain" description="C2H2-type" evidence="11">
    <location>
        <begin position="623"/>
        <end position="651"/>
    </location>
</feature>
<dbReference type="Gene3D" id="3.30.160.60">
    <property type="entry name" value="Classic Zinc Finger"/>
    <property type="match status" value="7"/>
</dbReference>
<evidence type="ECO:0000313" key="15">
    <source>
        <dbReference type="Proteomes" id="UP001562425"/>
    </source>
</evidence>
<feature type="domain" description="C2H2-type" evidence="11">
    <location>
        <begin position="594"/>
        <end position="617"/>
    </location>
</feature>
<evidence type="ECO:0000256" key="8">
    <source>
        <dbReference type="ARBA" id="ARBA00022840"/>
    </source>
</evidence>
<dbReference type="CDD" id="cd18787">
    <property type="entry name" value="SF2_C_DEAD"/>
    <property type="match status" value="1"/>
</dbReference>
<dbReference type="InterPro" id="IPR014001">
    <property type="entry name" value="Helicase_ATP-bd"/>
</dbReference>
<evidence type="ECO:0000256" key="10">
    <source>
        <dbReference type="SAM" id="MobiDB-lite"/>
    </source>
</evidence>
<dbReference type="InterPro" id="IPR001650">
    <property type="entry name" value="Helicase_C-like"/>
</dbReference>
<feature type="compositionally biased region" description="Basic residues" evidence="10">
    <location>
        <begin position="13"/>
        <end position="22"/>
    </location>
</feature>
<dbReference type="PANTHER" id="PTHR47958">
    <property type="entry name" value="ATP-DEPENDENT RNA HELICASE DBP3"/>
    <property type="match status" value="1"/>
</dbReference>
<evidence type="ECO:0000256" key="7">
    <source>
        <dbReference type="ARBA" id="ARBA00022833"/>
    </source>
</evidence>
<dbReference type="Pfam" id="PF00271">
    <property type="entry name" value="Helicase_C"/>
    <property type="match status" value="1"/>
</dbReference>
<keyword evidence="5" id="KW-0378">Hydrolase</keyword>
<proteinExistence type="predicted"/>
<comment type="caution">
    <text evidence="14">The sequence shown here is derived from an EMBL/GenBank/DDBJ whole genome shotgun (WGS) entry which is preliminary data.</text>
</comment>
<evidence type="ECO:0000256" key="6">
    <source>
        <dbReference type="ARBA" id="ARBA00022806"/>
    </source>
</evidence>
<feature type="region of interest" description="Disordered" evidence="10">
    <location>
        <begin position="198"/>
        <end position="228"/>
    </location>
</feature>
<feature type="domain" description="C2H2-type" evidence="11">
    <location>
        <begin position="480"/>
        <end position="507"/>
    </location>
</feature>
<protein>
    <recommendedName>
        <fullName evidence="1">RNA helicase</fullName>
        <ecNumber evidence="1">3.6.4.13</ecNumber>
    </recommendedName>
</protein>
<accession>A0ABD1CH92</accession>
<feature type="compositionally biased region" description="Low complexity" evidence="10">
    <location>
        <begin position="39"/>
        <end position="52"/>
    </location>
</feature>
<feature type="domain" description="C2H2-type" evidence="11">
    <location>
        <begin position="507"/>
        <end position="535"/>
    </location>
</feature>
<gene>
    <name evidence="14" type="ORF">pipiens_017293</name>
</gene>
<dbReference type="InterPro" id="IPR011545">
    <property type="entry name" value="DEAD/DEAH_box_helicase_dom"/>
</dbReference>
<dbReference type="EMBL" id="JBEHCU010012222">
    <property type="protein sequence ID" value="KAL1375775.1"/>
    <property type="molecule type" value="Genomic_DNA"/>
</dbReference>
<dbReference type="Pfam" id="PF00270">
    <property type="entry name" value="DEAD"/>
    <property type="match status" value="1"/>
</dbReference>
<feature type="domain" description="Helicase C-terminal" evidence="13">
    <location>
        <begin position="1017"/>
        <end position="1165"/>
    </location>
</feature>
<feature type="domain" description="Helicase ATP-binding" evidence="12">
    <location>
        <begin position="811"/>
        <end position="981"/>
    </location>
</feature>
<name>A0ABD1CH92_CULPP</name>
<evidence type="ECO:0000259" key="13">
    <source>
        <dbReference type="PROSITE" id="PS51194"/>
    </source>
</evidence>
<sequence>MSHPNRYMQRQYMARHRQRKREARLQELEALQREREALQPELEPEPFLQQFEEPPPNPQPKKVPKNSTERVRAFRARKKLLQPAVKKGKVRMTSTERVHKFRMLKKLKLSQSEPEVQVQFVPNERVAGAGDPLEAIKEEPMLGECSYAVSECLNPDPLLVPLKYDPCVESDACRGPPPPAPISNAERARNYRLRKKLSAQAEAPNPSPEQGQSPPLPAIKGRKTSAERMRRYRMRKKLTEQAEPKKEFEYQKRMRMKVLAEPEVEVHFVPSDRTAMACDPLATVKLELSTDADPMDPGASTSTVPMIKQEPDPELSTPALDGFFGPAALWESLQNVPDPVTEPDQEGTPRGRKNPTVTLDSIKKELTYECELCGKRFRKSADFFQHKLTHGEELKCADCDERFFRTWDLEKHRVEKHSDSEIYKCDTCSKTFIEHWRLLRHQRTHSTEKKFKCDMCDKSFTESGNLAKHKKQVHTKDRPFACEICSKSYPQKKDLQGHMLVHTMKRFACTICQEEFSLLDEKRTHMRELHPNETVEKTFTCTVCEATFNSKLKHSSHVLTHGERRFECQFCMKKFHTNARVRKHMKSHRVELYSKCHICDKCFSQDCNLKRHIEQMHMQGDRYSCLHCTALFDSADELRGHRESEHQNEHPYKCPCCPKAFAFHQSLVNHAKCHNNPKRHLQEFIKPSPRKRKQQQPKEASDGTEVVVKKRGRPKKKIVVMPEPEFVDLMETVMLRETVPIKVECDAGEQAEPAQLDSSELKNQNKQAKKNPHAMAGHNLQDERVRTADVEFDPSLRFEQMFLSEAVARAIPLGKLGLDLLVQAKSGTGKTLVFSVLILEGHNPDVPFPQSLVVVPTREIAVQIEQVLNRIAYSMANFRAKSFIGGLDIVQDRKNLQNCTAVVGTPGRIWHLIKSGVLNMSHIKMLVLDEADSLIAGTLQSDVDQIIKAVPKKRQTLVCSATFYKNRDRELLKYMKEQFIGVTPKKEVPVLHGIRQFVRELPEAKDNIKEMMAKIHELDSIFKKLPFSQCLLFTNSQTKAESYSSQLTRIGWPTEVIRGGQEQRVRLKTVENLKQFRCRILSATDVIARGIDAENVNLVINVDVPVDNMVYLHRIGRGGRFGTQSLAITLTAKAKDTERFRKILFDIGGNDMFVYQLPKEELEELWNFNEYGERYPKFYASKLEQEIRDSGLTPIAEVDSRTELDRASAETLTDSLDVPVKTSSGAFEVDSIEKLHSPKKEEVPAEDEQEDEELVERIIPMDEQVEDGGERQQETLTICDEDLKRIVKPSATADALFLAAMEKLELDEDEEQPETSKVDSPELAEKDNSSPKLPPPLSTR</sequence>
<evidence type="ECO:0000256" key="1">
    <source>
        <dbReference type="ARBA" id="ARBA00012552"/>
    </source>
</evidence>
<organism evidence="14 15">
    <name type="scientific">Culex pipiens pipiens</name>
    <name type="common">Northern house mosquito</name>
    <dbReference type="NCBI Taxonomy" id="38569"/>
    <lineage>
        <taxon>Eukaryota</taxon>
        <taxon>Metazoa</taxon>
        <taxon>Ecdysozoa</taxon>
        <taxon>Arthropoda</taxon>
        <taxon>Hexapoda</taxon>
        <taxon>Insecta</taxon>
        <taxon>Pterygota</taxon>
        <taxon>Neoptera</taxon>
        <taxon>Endopterygota</taxon>
        <taxon>Diptera</taxon>
        <taxon>Nematocera</taxon>
        <taxon>Culicoidea</taxon>
        <taxon>Culicidae</taxon>
        <taxon>Culicinae</taxon>
        <taxon>Culicini</taxon>
        <taxon>Culex</taxon>
        <taxon>Culex</taxon>
    </lineage>
</organism>
<feature type="domain" description="C2H2-type" evidence="11">
    <location>
        <begin position="368"/>
        <end position="395"/>
    </location>
</feature>
<feature type="domain" description="C2H2-type" evidence="11">
    <location>
        <begin position="451"/>
        <end position="479"/>
    </location>
</feature>
<keyword evidence="3" id="KW-0547">Nucleotide-binding</keyword>
<dbReference type="Gene3D" id="3.40.50.300">
    <property type="entry name" value="P-loop containing nucleotide triphosphate hydrolases"/>
    <property type="match status" value="2"/>
</dbReference>
<dbReference type="SMART" id="SM00487">
    <property type="entry name" value="DEXDc"/>
    <property type="match status" value="1"/>
</dbReference>
<evidence type="ECO:0000256" key="4">
    <source>
        <dbReference type="ARBA" id="ARBA00022771"/>
    </source>
</evidence>
<feature type="domain" description="C2H2-type" evidence="11">
    <location>
        <begin position="423"/>
        <end position="450"/>
    </location>
</feature>
<evidence type="ECO:0000259" key="12">
    <source>
        <dbReference type="PROSITE" id="PS51192"/>
    </source>
</evidence>
<reference evidence="14 15" key="1">
    <citation type="submission" date="2024-05" db="EMBL/GenBank/DDBJ databases">
        <title>Culex pipiens pipiens assembly and annotation.</title>
        <authorList>
            <person name="Alout H."/>
            <person name="Durand T."/>
        </authorList>
    </citation>
    <scope>NUCLEOTIDE SEQUENCE [LARGE SCALE GENOMIC DNA]</scope>
    <source>
        <strain evidence="14">HA-2024</strain>
        <tissue evidence="14">Whole body</tissue>
    </source>
</reference>
<feature type="region of interest" description="Disordered" evidence="10">
    <location>
        <begin position="683"/>
        <end position="711"/>
    </location>
</feature>
<dbReference type="Pfam" id="PF00096">
    <property type="entry name" value="zf-C2H2"/>
    <property type="match status" value="3"/>
</dbReference>
<dbReference type="GO" id="GO:0010468">
    <property type="term" value="P:regulation of gene expression"/>
    <property type="evidence" value="ECO:0007669"/>
    <property type="project" value="UniProtKB-ARBA"/>
</dbReference>
<keyword evidence="6" id="KW-0347">Helicase</keyword>
<dbReference type="GO" id="GO:0005524">
    <property type="term" value="F:ATP binding"/>
    <property type="evidence" value="ECO:0007669"/>
    <property type="project" value="UniProtKB-KW"/>
</dbReference>
<feature type="compositionally biased region" description="Basic and acidic residues" evidence="10">
    <location>
        <begin position="23"/>
        <end position="38"/>
    </location>
</feature>
<feature type="compositionally biased region" description="Basic and acidic residues" evidence="10">
    <location>
        <begin position="1231"/>
        <end position="1243"/>
    </location>
</feature>
<dbReference type="SUPFAM" id="SSF57667">
    <property type="entry name" value="beta-beta-alpha zinc fingers"/>
    <property type="match status" value="6"/>
</dbReference>
<evidence type="ECO:0000259" key="11">
    <source>
        <dbReference type="PROSITE" id="PS50157"/>
    </source>
</evidence>